<dbReference type="InterPro" id="IPR041492">
    <property type="entry name" value="HAD_2"/>
</dbReference>
<dbReference type="Proteomes" id="UP000546464">
    <property type="component" value="Unassembled WGS sequence"/>
</dbReference>
<dbReference type="SUPFAM" id="SSF56784">
    <property type="entry name" value="HAD-like"/>
    <property type="match status" value="1"/>
</dbReference>
<dbReference type="Gene3D" id="1.10.150.240">
    <property type="entry name" value="Putative phosphatase, domain 2"/>
    <property type="match status" value="1"/>
</dbReference>
<keyword evidence="5" id="KW-0378">Hydrolase</keyword>
<comment type="catalytic activity">
    <reaction evidence="1">
        <text>2-phosphoglycolate + H2O = glycolate + phosphate</text>
        <dbReference type="Rhea" id="RHEA:14369"/>
        <dbReference type="ChEBI" id="CHEBI:15377"/>
        <dbReference type="ChEBI" id="CHEBI:29805"/>
        <dbReference type="ChEBI" id="CHEBI:43474"/>
        <dbReference type="ChEBI" id="CHEBI:58033"/>
        <dbReference type="EC" id="3.1.3.18"/>
    </reaction>
</comment>
<organism evidence="5 6">
    <name type="scientific">Ruficoccus amylovorans</name>
    <dbReference type="NCBI Taxonomy" id="1804625"/>
    <lineage>
        <taxon>Bacteria</taxon>
        <taxon>Pseudomonadati</taxon>
        <taxon>Verrucomicrobiota</taxon>
        <taxon>Opitutia</taxon>
        <taxon>Puniceicoccales</taxon>
        <taxon>Cerasicoccaceae</taxon>
        <taxon>Ruficoccus</taxon>
    </lineage>
</organism>
<dbReference type="AlphaFoldDB" id="A0A842HIT5"/>
<comment type="similarity">
    <text evidence="3">Belongs to the HAD-like hydrolase superfamily. CbbY/CbbZ/Gph/YieH family.</text>
</comment>
<dbReference type="GO" id="GO:0006281">
    <property type="term" value="P:DNA repair"/>
    <property type="evidence" value="ECO:0007669"/>
    <property type="project" value="TreeGrafter"/>
</dbReference>
<dbReference type="GO" id="GO:0005829">
    <property type="term" value="C:cytosol"/>
    <property type="evidence" value="ECO:0007669"/>
    <property type="project" value="TreeGrafter"/>
</dbReference>
<dbReference type="EC" id="3.1.3.18" evidence="4"/>
<accession>A0A842HIT5</accession>
<evidence type="ECO:0000313" key="5">
    <source>
        <dbReference type="EMBL" id="MBC2595504.1"/>
    </source>
</evidence>
<dbReference type="InterPro" id="IPR023214">
    <property type="entry name" value="HAD_sf"/>
</dbReference>
<evidence type="ECO:0000313" key="6">
    <source>
        <dbReference type="Proteomes" id="UP000546464"/>
    </source>
</evidence>
<evidence type="ECO:0000256" key="2">
    <source>
        <dbReference type="ARBA" id="ARBA00004818"/>
    </source>
</evidence>
<comment type="caution">
    <text evidence="5">The sequence shown here is derived from an EMBL/GenBank/DDBJ whole genome shotgun (WGS) entry which is preliminary data.</text>
</comment>
<evidence type="ECO:0000256" key="4">
    <source>
        <dbReference type="ARBA" id="ARBA00013078"/>
    </source>
</evidence>
<proteinExistence type="inferred from homology"/>
<dbReference type="SFLD" id="SFLDS00003">
    <property type="entry name" value="Haloacid_Dehalogenase"/>
    <property type="match status" value="1"/>
</dbReference>
<evidence type="ECO:0000256" key="1">
    <source>
        <dbReference type="ARBA" id="ARBA00000830"/>
    </source>
</evidence>
<dbReference type="GO" id="GO:0008967">
    <property type="term" value="F:phosphoglycolate phosphatase activity"/>
    <property type="evidence" value="ECO:0007669"/>
    <property type="project" value="UniProtKB-EC"/>
</dbReference>
<evidence type="ECO:0000256" key="3">
    <source>
        <dbReference type="ARBA" id="ARBA00006171"/>
    </source>
</evidence>
<dbReference type="InterPro" id="IPR036412">
    <property type="entry name" value="HAD-like_sf"/>
</dbReference>
<dbReference type="InterPro" id="IPR023198">
    <property type="entry name" value="PGP-like_dom2"/>
</dbReference>
<dbReference type="PANTHER" id="PTHR43434:SF1">
    <property type="entry name" value="PHOSPHOGLYCOLATE PHOSPHATASE"/>
    <property type="match status" value="1"/>
</dbReference>
<dbReference type="RefSeq" id="WP_185676458.1">
    <property type="nucleotide sequence ID" value="NZ_JACHVB010000043.1"/>
</dbReference>
<comment type="pathway">
    <text evidence="2">Organic acid metabolism; glycolate biosynthesis; glycolate from 2-phosphoglycolate: step 1/1.</text>
</comment>
<dbReference type="InterPro" id="IPR050155">
    <property type="entry name" value="HAD-like_hydrolase_sf"/>
</dbReference>
<dbReference type="EMBL" id="JACHVB010000043">
    <property type="protein sequence ID" value="MBC2595504.1"/>
    <property type="molecule type" value="Genomic_DNA"/>
</dbReference>
<keyword evidence="6" id="KW-1185">Reference proteome</keyword>
<dbReference type="Pfam" id="PF13419">
    <property type="entry name" value="HAD_2"/>
    <property type="match status" value="1"/>
</dbReference>
<dbReference type="Gene3D" id="3.40.50.1000">
    <property type="entry name" value="HAD superfamily/HAD-like"/>
    <property type="match status" value="1"/>
</dbReference>
<dbReference type="SFLD" id="SFLDG01129">
    <property type="entry name" value="C1.5:_HAD__Beta-PGM__Phosphata"/>
    <property type="match status" value="1"/>
</dbReference>
<name>A0A842HIT5_9BACT</name>
<gene>
    <name evidence="5" type="ORF">H5P28_14655</name>
</gene>
<protein>
    <recommendedName>
        <fullName evidence="4">phosphoglycolate phosphatase</fullName>
        <ecNumber evidence="4">3.1.3.18</ecNumber>
    </recommendedName>
</protein>
<dbReference type="PANTHER" id="PTHR43434">
    <property type="entry name" value="PHOSPHOGLYCOLATE PHOSPHATASE"/>
    <property type="match status" value="1"/>
</dbReference>
<sequence>MKNFLFDFDGTLADTLPLCISAFREAIEPLAGRKLSDADIIETFGPSEEGTIAALIPDHQEQGLRGYLNSYETLHHKWPAPFPGMVEILRFLREKGAFVGMVTGKGAKSAALSLERFGISDLFQAIETGSPRGPVKDEKIAHLLKTFNLDRAETLYIGDVVSDITASHACGIKATAAAWAATADLEALRAAQPDFLFTSIADFDAFIRGFFQ</sequence>
<reference evidence="5 6" key="1">
    <citation type="submission" date="2020-07" db="EMBL/GenBank/DDBJ databases">
        <authorList>
            <person name="Feng X."/>
        </authorList>
    </citation>
    <scope>NUCLEOTIDE SEQUENCE [LARGE SCALE GENOMIC DNA]</scope>
    <source>
        <strain evidence="5 6">JCM31066</strain>
    </source>
</reference>